<organism evidence="2 3">
    <name type="scientific">Psilocybe cf. subviscida</name>
    <dbReference type="NCBI Taxonomy" id="2480587"/>
    <lineage>
        <taxon>Eukaryota</taxon>
        <taxon>Fungi</taxon>
        <taxon>Dikarya</taxon>
        <taxon>Basidiomycota</taxon>
        <taxon>Agaricomycotina</taxon>
        <taxon>Agaricomycetes</taxon>
        <taxon>Agaricomycetidae</taxon>
        <taxon>Agaricales</taxon>
        <taxon>Agaricineae</taxon>
        <taxon>Strophariaceae</taxon>
        <taxon>Psilocybe</taxon>
    </lineage>
</organism>
<dbReference type="Proteomes" id="UP000567179">
    <property type="component" value="Unassembled WGS sequence"/>
</dbReference>
<reference evidence="2 3" key="1">
    <citation type="journal article" date="2020" name="ISME J.">
        <title>Uncovering the hidden diversity of litter-decomposition mechanisms in mushroom-forming fungi.</title>
        <authorList>
            <person name="Floudas D."/>
            <person name="Bentzer J."/>
            <person name="Ahren D."/>
            <person name="Johansson T."/>
            <person name="Persson P."/>
            <person name="Tunlid A."/>
        </authorList>
    </citation>
    <scope>NUCLEOTIDE SEQUENCE [LARGE SCALE GENOMIC DNA]</scope>
    <source>
        <strain evidence="2 3">CBS 101986</strain>
    </source>
</reference>
<name>A0A8H5BLG9_9AGAR</name>
<proteinExistence type="predicted"/>
<evidence type="ECO:0000256" key="1">
    <source>
        <dbReference type="SAM" id="MobiDB-lite"/>
    </source>
</evidence>
<evidence type="ECO:0000313" key="2">
    <source>
        <dbReference type="EMBL" id="KAF5325338.1"/>
    </source>
</evidence>
<dbReference type="EMBL" id="JAACJJ010000015">
    <property type="protein sequence ID" value="KAF5325338.1"/>
    <property type="molecule type" value="Genomic_DNA"/>
</dbReference>
<protein>
    <submittedName>
        <fullName evidence="2">Uncharacterized protein</fullName>
    </submittedName>
</protein>
<comment type="caution">
    <text evidence="2">The sequence shown here is derived from an EMBL/GenBank/DDBJ whole genome shotgun (WGS) entry which is preliminary data.</text>
</comment>
<accession>A0A8H5BLG9</accession>
<dbReference type="AlphaFoldDB" id="A0A8H5BLG9"/>
<feature type="region of interest" description="Disordered" evidence="1">
    <location>
        <begin position="175"/>
        <end position="196"/>
    </location>
</feature>
<gene>
    <name evidence="2" type="ORF">D9619_010088</name>
</gene>
<keyword evidence="3" id="KW-1185">Reference proteome</keyword>
<sequence length="196" mass="21589">MGWHPYSGAAGYIYANDCPGGSRLRLAVPSTSAVNQNSKHLHDDESDATSTIASTGVRQVHASRVPRAYHFHARGCTEPEYTPRPDLDAGDGLEGSPRCGVIPILRHPFAASVPQVATIPPQNAFQSHRYKQLSVSTDDTRVEIMNSKQAPLNATGRPTPIVRFDTAVDEKEITWRRRREEKNGAAPPWDDQTYNS</sequence>
<evidence type="ECO:0000313" key="3">
    <source>
        <dbReference type="Proteomes" id="UP000567179"/>
    </source>
</evidence>